<feature type="repeat" description="WD" evidence="3">
    <location>
        <begin position="753"/>
        <end position="794"/>
    </location>
</feature>
<feature type="domain" description="Novel STAND NTPase 1" evidence="5">
    <location>
        <begin position="89"/>
        <end position="451"/>
    </location>
</feature>
<evidence type="ECO:0000259" key="5">
    <source>
        <dbReference type="Pfam" id="PF20703"/>
    </source>
</evidence>
<name>A0ABV3BJE7_9ACTN</name>
<organism evidence="6 7">
    <name type="scientific">Streptomyces atriruber</name>
    <dbReference type="NCBI Taxonomy" id="545121"/>
    <lineage>
        <taxon>Bacteria</taxon>
        <taxon>Bacillati</taxon>
        <taxon>Actinomycetota</taxon>
        <taxon>Actinomycetes</taxon>
        <taxon>Kitasatosporales</taxon>
        <taxon>Streptomycetaceae</taxon>
        <taxon>Streptomyces</taxon>
    </lineage>
</organism>
<dbReference type="InterPro" id="IPR050349">
    <property type="entry name" value="WD_LIS1/nudF_dynein_reg"/>
</dbReference>
<dbReference type="Pfam" id="PF00400">
    <property type="entry name" value="WD40"/>
    <property type="match status" value="12"/>
</dbReference>
<dbReference type="InterPro" id="IPR036322">
    <property type="entry name" value="WD40_repeat_dom_sf"/>
</dbReference>
<comment type="caution">
    <text evidence="6">The sequence shown here is derived from an EMBL/GenBank/DDBJ whole genome shotgun (WGS) entry which is preliminary data.</text>
</comment>
<dbReference type="EMBL" id="JBEYXV010000004">
    <property type="protein sequence ID" value="MEU6821103.1"/>
    <property type="molecule type" value="Genomic_DNA"/>
</dbReference>
<dbReference type="PROSITE" id="PS50082">
    <property type="entry name" value="WD_REPEATS_2"/>
    <property type="match status" value="12"/>
</dbReference>
<dbReference type="Proteomes" id="UP001551176">
    <property type="component" value="Unassembled WGS sequence"/>
</dbReference>
<sequence>MQSFAYELRKLREEAGTPTYRVMAEGAAYSAAALARAAAGEALPSLALTLSYVQACGGDAAEWERRWHEVHEEEAARPRADAEESAESPYRGLARFEPGDHARFFGRARLTESLTALAEAHRCVVVLGPSGSGKSSLLRAGLVPWLQNAENPGLRPATIRILTPGPRPVHDHRKLFTPAEGAGDTWLVVDQFEEIFTLCHDAEQRREFVGLVLSAQEPGSRLRVVIGMRADFYARCLEHDGLARILGEASLPVGPMTPDELREVIVKPAAAEGLIVERALTARLVEEMHGAPGALPLLSHTLLETWLRRRGRTLTVQGYEAAGGVHGAIAQTAEDFYTRLAPDRAEAARHILLRLITPGDGAPDTRRPIGRGELATTRCAARDADPETVLHQLARARLVTLDDDTVDLAHEALIASWPRLRRWIEDNRERLRRHRRLTSASHNWQERSRDSGALLRGTELGEAQDAFPTPEHRTELTALEADFLGQSTRAKQRRTNRTRQVFSALSVLLVLALAATAVAVRKTTAADTQRRLAVSREHAARADQLRENRPEAAMVLALRGYRQSPTEEARNSLLSAQVRVYANQLTGHTDTVQGVAFSPDGDTLATASFDHSVKLWDVRTHRLLATLTGHTDAVNGVAFSPDGDTLATAGNDRSVKLWDVRSHRLLATLTGHTNMVEAVTFAPDGRTLASASSDRTVRLWDVRTHRKRAVLTGHADAVYRLAFSPDGRLLASADTGRTTRLWDVSSHRTRAVLSGRTGAVTTVAFSPDGRTLATADSEHAVKLWDVRTRRPRATLTGHKGAVYGVAFAPDGRTLAGASTDGTVRLWDPRSHKALATLTMKKPLYAVAFSPDSRTLATGGQEPTVRLWDVASHRKSAELPEHSGPSTRRAPFADRRALLTVDPEAMAARWSTTAPRGRPSPVRFPERVVDSSASSDGRVLATADRDRTIRVWNLETGKRVITLRKATWSLRLVGITPDGKTLAAGGSDGTVRTWDVATGRPTAVLRNARPVNALALRPDGRAVAFVSDDGITRLWNARSGQRPRPLPSAPDVSLVLAFSPDGRTLAVGGNDGTIRVWDAAARTRTASLTGHTGVVIGVDFSPDGSTLATTSTDKSVRLWDLRGGTRTAAHTVLTGPAAEGIDTVQFSPDGRALAALDSRGGARAWSIDVDYAARRACDLIEEQHWARLLPDQPVEEACPS</sequence>
<dbReference type="InterPro" id="IPR020472">
    <property type="entry name" value="WD40_PAC1"/>
</dbReference>
<feature type="repeat" description="WD" evidence="3">
    <location>
        <begin position="836"/>
        <end position="877"/>
    </location>
</feature>
<keyword evidence="4" id="KW-1133">Transmembrane helix</keyword>
<evidence type="ECO:0000256" key="3">
    <source>
        <dbReference type="PROSITE-ProRule" id="PRU00221"/>
    </source>
</evidence>
<feature type="repeat" description="WD" evidence="3">
    <location>
        <begin position="1055"/>
        <end position="1086"/>
    </location>
</feature>
<feature type="repeat" description="WD" evidence="3">
    <location>
        <begin position="1087"/>
        <end position="1128"/>
    </location>
</feature>
<feature type="repeat" description="WD" evidence="3">
    <location>
        <begin position="585"/>
        <end position="626"/>
    </location>
</feature>
<accession>A0ABV3BJE7</accession>
<dbReference type="SMART" id="SM00320">
    <property type="entry name" value="WD40"/>
    <property type="match status" value="13"/>
</dbReference>
<evidence type="ECO:0000313" key="7">
    <source>
        <dbReference type="Proteomes" id="UP001551176"/>
    </source>
</evidence>
<dbReference type="Pfam" id="PF20703">
    <property type="entry name" value="nSTAND1"/>
    <property type="match status" value="1"/>
</dbReference>
<proteinExistence type="predicted"/>
<feature type="repeat" description="WD" evidence="3">
    <location>
        <begin position="1003"/>
        <end position="1044"/>
    </location>
</feature>
<dbReference type="InterPro" id="IPR015943">
    <property type="entry name" value="WD40/YVTN_repeat-like_dom_sf"/>
</dbReference>
<evidence type="ECO:0000256" key="4">
    <source>
        <dbReference type="SAM" id="Phobius"/>
    </source>
</evidence>
<dbReference type="InterPro" id="IPR049052">
    <property type="entry name" value="nSTAND1"/>
</dbReference>
<feature type="repeat" description="WD" evidence="3">
    <location>
        <begin position="669"/>
        <end position="710"/>
    </location>
</feature>
<dbReference type="PANTHER" id="PTHR44129">
    <property type="entry name" value="WD REPEAT-CONTAINING PROTEIN POP1"/>
    <property type="match status" value="1"/>
</dbReference>
<dbReference type="InterPro" id="IPR019775">
    <property type="entry name" value="WD40_repeat_CS"/>
</dbReference>
<keyword evidence="1 3" id="KW-0853">WD repeat</keyword>
<protein>
    <recommendedName>
        <fullName evidence="5">Novel STAND NTPase 1 domain-containing protein</fullName>
    </recommendedName>
</protein>
<keyword evidence="7" id="KW-1185">Reference proteome</keyword>
<dbReference type="SUPFAM" id="SSF52540">
    <property type="entry name" value="P-loop containing nucleoside triphosphate hydrolases"/>
    <property type="match status" value="1"/>
</dbReference>
<keyword evidence="4" id="KW-0812">Transmembrane</keyword>
<feature type="repeat" description="WD" evidence="3">
    <location>
        <begin position="711"/>
        <end position="752"/>
    </location>
</feature>
<evidence type="ECO:0000256" key="1">
    <source>
        <dbReference type="ARBA" id="ARBA00022574"/>
    </source>
</evidence>
<dbReference type="CDD" id="cd00200">
    <property type="entry name" value="WD40"/>
    <property type="match status" value="2"/>
</dbReference>
<evidence type="ECO:0000313" key="6">
    <source>
        <dbReference type="EMBL" id="MEU6821103.1"/>
    </source>
</evidence>
<feature type="repeat" description="WD" evidence="3">
    <location>
        <begin position="933"/>
        <end position="961"/>
    </location>
</feature>
<dbReference type="Gene3D" id="2.130.10.10">
    <property type="entry name" value="YVTN repeat-like/Quinoprotein amine dehydrogenase"/>
    <property type="match status" value="5"/>
</dbReference>
<dbReference type="PRINTS" id="PR00320">
    <property type="entry name" value="GPROTEINBRPT"/>
</dbReference>
<dbReference type="RefSeq" id="WP_359347090.1">
    <property type="nucleotide sequence ID" value="NZ_JBEYXV010000004.1"/>
</dbReference>
<keyword evidence="2" id="KW-0677">Repeat</keyword>
<keyword evidence="4" id="KW-0472">Membrane</keyword>
<feature type="transmembrane region" description="Helical" evidence="4">
    <location>
        <begin position="501"/>
        <end position="520"/>
    </location>
</feature>
<dbReference type="PROSITE" id="PS00678">
    <property type="entry name" value="WD_REPEATS_1"/>
    <property type="match status" value="6"/>
</dbReference>
<reference evidence="6 7" key="1">
    <citation type="submission" date="2024-06" db="EMBL/GenBank/DDBJ databases">
        <title>The Natural Products Discovery Center: Release of the First 8490 Sequenced Strains for Exploring Actinobacteria Biosynthetic Diversity.</title>
        <authorList>
            <person name="Kalkreuter E."/>
            <person name="Kautsar S.A."/>
            <person name="Yang D."/>
            <person name="Bader C.D."/>
            <person name="Teijaro C.N."/>
            <person name="Fluegel L."/>
            <person name="Davis C.M."/>
            <person name="Simpson J.R."/>
            <person name="Lauterbach L."/>
            <person name="Steele A.D."/>
            <person name="Gui C."/>
            <person name="Meng S."/>
            <person name="Li G."/>
            <person name="Viehrig K."/>
            <person name="Ye F."/>
            <person name="Su P."/>
            <person name="Kiefer A.F."/>
            <person name="Nichols A."/>
            <person name="Cepeda A.J."/>
            <person name="Yan W."/>
            <person name="Fan B."/>
            <person name="Jiang Y."/>
            <person name="Adhikari A."/>
            <person name="Zheng C.-J."/>
            <person name="Schuster L."/>
            <person name="Cowan T.M."/>
            <person name="Smanski M.J."/>
            <person name="Chevrette M.G."/>
            <person name="De Carvalho L.P.S."/>
            <person name="Shen B."/>
        </authorList>
    </citation>
    <scope>NUCLEOTIDE SEQUENCE [LARGE SCALE GENOMIC DNA]</scope>
    <source>
        <strain evidence="6 7">NPDC046838</strain>
    </source>
</reference>
<dbReference type="InterPro" id="IPR027417">
    <property type="entry name" value="P-loop_NTPase"/>
</dbReference>
<feature type="repeat" description="WD" evidence="3">
    <location>
        <begin position="795"/>
        <end position="836"/>
    </location>
</feature>
<evidence type="ECO:0000256" key="2">
    <source>
        <dbReference type="ARBA" id="ARBA00022737"/>
    </source>
</evidence>
<dbReference type="Gene3D" id="3.40.50.300">
    <property type="entry name" value="P-loop containing nucleotide triphosphate hydrolases"/>
    <property type="match status" value="1"/>
</dbReference>
<feature type="repeat" description="WD" evidence="3">
    <location>
        <begin position="972"/>
        <end position="1003"/>
    </location>
</feature>
<dbReference type="InterPro" id="IPR001680">
    <property type="entry name" value="WD40_rpt"/>
</dbReference>
<dbReference type="SUPFAM" id="SSF50978">
    <property type="entry name" value="WD40 repeat-like"/>
    <property type="match status" value="2"/>
</dbReference>
<dbReference type="PROSITE" id="PS50294">
    <property type="entry name" value="WD_REPEATS_REGION"/>
    <property type="match status" value="10"/>
</dbReference>
<gene>
    <name evidence="6" type="ORF">ABZ921_10770</name>
</gene>
<feature type="repeat" description="WD" evidence="3">
    <location>
        <begin position="627"/>
        <end position="668"/>
    </location>
</feature>